<name>A0A0V1APT7_TRISP</name>
<accession>A0A0V1APT7</accession>
<proteinExistence type="predicted"/>
<comment type="caution">
    <text evidence="1">The sequence shown here is derived from an EMBL/GenBank/DDBJ whole genome shotgun (WGS) entry which is preliminary data.</text>
</comment>
<evidence type="ECO:0000313" key="1">
    <source>
        <dbReference type="EMBL" id="KRY26772.1"/>
    </source>
</evidence>
<keyword evidence="2" id="KW-1185">Reference proteome</keyword>
<reference evidence="1 2" key="1">
    <citation type="submission" date="2015-01" db="EMBL/GenBank/DDBJ databases">
        <title>Evolution of Trichinella species and genotypes.</title>
        <authorList>
            <person name="Korhonen P.K."/>
            <person name="Edoardo P."/>
            <person name="Giuseppe L.R."/>
            <person name="Gasser R.B."/>
        </authorList>
    </citation>
    <scope>NUCLEOTIDE SEQUENCE [LARGE SCALE GENOMIC DNA]</scope>
    <source>
        <strain evidence="1">ISS3</strain>
    </source>
</reference>
<sequence>MLYVIVPKSHNHNNNNNNNNNDDNNNANLNIVIVSIELERKPSLRQWIKINRWKKLKIANNCLLMDSRPFPQHVAAVLEIVEISFKCNNDHEQ</sequence>
<dbReference type="AlphaFoldDB" id="A0A0V1APT7"/>
<dbReference type="InParanoid" id="A0A0V1APT7"/>
<dbReference type="EMBL" id="JYDH01000338">
    <property type="protein sequence ID" value="KRY26772.1"/>
    <property type="molecule type" value="Genomic_DNA"/>
</dbReference>
<protein>
    <submittedName>
        <fullName evidence="1">Uncharacterized protein</fullName>
    </submittedName>
</protein>
<organism evidence="1 2">
    <name type="scientific">Trichinella spiralis</name>
    <name type="common">Trichina worm</name>
    <dbReference type="NCBI Taxonomy" id="6334"/>
    <lineage>
        <taxon>Eukaryota</taxon>
        <taxon>Metazoa</taxon>
        <taxon>Ecdysozoa</taxon>
        <taxon>Nematoda</taxon>
        <taxon>Enoplea</taxon>
        <taxon>Dorylaimia</taxon>
        <taxon>Trichinellida</taxon>
        <taxon>Trichinellidae</taxon>
        <taxon>Trichinella</taxon>
    </lineage>
</organism>
<dbReference type="Proteomes" id="UP000054776">
    <property type="component" value="Unassembled WGS sequence"/>
</dbReference>
<evidence type="ECO:0000313" key="2">
    <source>
        <dbReference type="Proteomes" id="UP000054776"/>
    </source>
</evidence>
<gene>
    <name evidence="1" type="ORF">T01_8432</name>
</gene>